<dbReference type="AlphaFoldDB" id="J9ATZ2"/>
<reference evidence="2" key="1">
    <citation type="submission" date="2012-08" db="EMBL/GenBank/DDBJ databases">
        <title>The Genome Sequence of Wuchereria bancrofti.</title>
        <authorList>
            <person name="Nutman T.B."/>
            <person name="Fink D.L."/>
            <person name="Russ C."/>
            <person name="Young S."/>
            <person name="Zeng Q."/>
            <person name="Koehrsen M."/>
            <person name="Alvarado L."/>
            <person name="Berlin A."/>
            <person name="Chapman S.B."/>
            <person name="Chen Z."/>
            <person name="Freedman E."/>
            <person name="Gellesch M."/>
            <person name="Goldberg J."/>
            <person name="Griggs A."/>
            <person name="Gujja S."/>
            <person name="Heilman E.R."/>
            <person name="Heiman D."/>
            <person name="Hepburn T."/>
            <person name="Howarth C."/>
            <person name="Jen D."/>
            <person name="Larson L."/>
            <person name="Lewis B."/>
            <person name="Mehta T."/>
            <person name="Park D."/>
            <person name="Pearson M."/>
            <person name="Roberts A."/>
            <person name="Saif S."/>
            <person name="Shea T."/>
            <person name="Shenoy N."/>
            <person name="Sisk P."/>
            <person name="Stolte C."/>
            <person name="Sykes S."/>
            <person name="Walk T."/>
            <person name="White J."/>
            <person name="Yandava C."/>
            <person name="Haas B."/>
            <person name="Henn M.R."/>
            <person name="Nusbaum C."/>
            <person name="Birren B."/>
        </authorList>
    </citation>
    <scope>NUCLEOTIDE SEQUENCE [LARGE SCALE GENOMIC DNA]</scope>
    <source>
        <strain evidence="2">NA</strain>
    </source>
</reference>
<name>J9ATZ2_WUCBA</name>
<organism evidence="1 2">
    <name type="scientific">Wuchereria bancrofti</name>
    <dbReference type="NCBI Taxonomy" id="6293"/>
    <lineage>
        <taxon>Eukaryota</taxon>
        <taxon>Metazoa</taxon>
        <taxon>Ecdysozoa</taxon>
        <taxon>Nematoda</taxon>
        <taxon>Chromadorea</taxon>
        <taxon>Rhabditida</taxon>
        <taxon>Spirurina</taxon>
        <taxon>Spiruromorpha</taxon>
        <taxon>Filarioidea</taxon>
        <taxon>Onchocercidae</taxon>
        <taxon>Wuchereria</taxon>
    </lineage>
</organism>
<protein>
    <submittedName>
        <fullName evidence="1">Uncharacterized protein</fullName>
    </submittedName>
</protein>
<proteinExistence type="predicted"/>
<comment type="caution">
    <text evidence="1">The sequence shown here is derived from an EMBL/GenBank/DDBJ whole genome shotgun (WGS) entry which is preliminary data.</text>
</comment>
<dbReference type="Proteomes" id="UP000004810">
    <property type="component" value="Unassembled WGS sequence"/>
</dbReference>
<evidence type="ECO:0000313" key="2">
    <source>
        <dbReference type="Proteomes" id="UP000004810"/>
    </source>
</evidence>
<accession>J9ATZ2</accession>
<evidence type="ECO:0000313" key="1">
    <source>
        <dbReference type="EMBL" id="EJW77935.1"/>
    </source>
</evidence>
<dbReference type="EMBL" id="ADBV01007176">
    <property type="protein sequence ID" value="EJW77935.1"/>
    <property type="molecule type" value="Genomic_DNA"/>
</dbReference>
<gene>
    <name evidence="1" type="ORF">WUBG_11156</name>
</gene>
<sequence length="110" mass="13064">MSVIKSVSGIEYEEVEERCQRVNSTKFWQKRYEDAEFGIWRRNVVGTFRHQSRSIKPIVISSLSYLLSRLNCPLKLIVFIHIVDDRNNAKLIGKYDLYYIYTLLILAYQL</sequence>